<keyword evidence="4" id="KW-1185">Reference proteome</keyword>
<feature type="compositionally biased region" description="Polar residues" evidence="1">
    <location>
        <begin position="71"/>
        <end position="86"/>
    </location>
</feature>
<protein>
    <submittedName>
        <fullName evidence="3">Uncharacterized protein</fullName>
    </submittedName>
</protein>
<proteinExistence type="predicted"/>
<keyword evidence="2" id="KW-0812">Transmembrane</keyword>
<feature type="transmembrane region" description="Helical" evidence="2">
    <location>
        <begin position="20"/>
        <end position="41"/>
    </location>
</feature>
<dbReference type="OrthoDB" id="2149337at2759"/>
<keyword evidence="2" id="KW-1133">Transmembrane helix</keyword>
<evidence type="ECO:0000256" key="2">
    <source>
        <dbReference type="SAM" id="Phobius"/>
    </source>
</evidence>
<dbReference type="AlphaFoldDB" id="A0A507FCU1"/>
<gene>
    <name evidence="3" type="ORF">CcCBS67573_g04576</name>
</gene>
<comment type="caution">
    <text evidence="3">The sequence shown here is derived from an EMBL/GenBank/DDBJ whole genome shotgun (WGS) entry which is preliminary data.</text>
</comment>
<reference evidence="3 4" key="1">
    <citation type="journal article" date="2019" name="Sci. Rep.">
        <title>Comparative genomics of chytrid fungi reveal insights into the obligate biotrophic and pathogenic lifestyle of Synchytrium endobioticum.</title>
        <authorList>
            <person name="van de Vossenberg B.T.L.H."/>
            <person name="Warris S."/>
            <person name="Nguyen H.D.T."/>
            <person name="van Gent-Pelzer M.P.E."/>
            <person name="Joly D.L."/>
            <person name="van de Geest H.C."/>
            <person name="Bonants P.J.M."/>
            <person name="Smith D.S."/>
            <person name="Levesque C.A."/>
            <person name="van der Lee T.A.J."/>
        </authorList>
    </citation>
    <scope>NUCLEOTIDE SEQUENCE [LARGE SCALE GENOMIC DNA]</scope>
    <source>
        <strain evidence="3 4">CBS 675.73</strain>
    </source>
</reference>
<evidence type="ECO:0000256" key="1">
    <source>
        <dbReference type="SAM" id="MobiDB-lite"/>
    </source>
</evidence>
<dbReference type="EMBL" id="QEAP01000141">
    <property type="protein sequence ID" value="TPX74161.1"/>
    <property type="molecule type" value="Genomic_DNA"/>
</dbReference>
<name>A0A507FCU1_9FUNG</name>
<dbReference type="Proteomes" id="UP000320333">
    <property type="component" value="Unassembled WGS sequence"/>
</dbReference>
<organism evidence="3 4">
    <name type="scientific">Chytriomyces confervae</name>
    <dbReference type="NCBI Taxonomy" id="246404"/>
    <lineage>
        <taxon>Eukaryota</taxon>
        <taxon>Fungi</taxon>
        <taxon>Fungi incertae sedis</taxon>
        <taxon>Chytridiomycota</taxon>
        <taxon>Chytridiomycota incertae sedis</taxon>
        <taxon>Chytridiomycetes</taxon>
        <taxon>Chytridiales</taxon>
        <taxon>Chytriomycetaceae</taxon>
        <taxon>Chytriomyces</taxon>
    </lineage>
</organism>
<evidence type="ECO:0000313" key="3">
    <source>
        <dbReference type="EMBL" id="TPX74161.1"/>
    </source>
</evidence>
<keyword evidence="2" id="KW-0472">Membrane</keyword>
<accession>A0A507FCU1</accession>
<evidence type="ECO:0000313" key="4">
    <source>
        <dbReference type="Proteomes" id="UP000320333"/>
    </source>
</evidence>
<feature type="region of interest" description="Disordered" evidence="1">
    <location>
        <begin position="71"/>
        <end position="101"/>
    </location>
</feature>
<sequence length="101" mass="11636">MFLKLVAKDRQRRTAAYETLASWTTFTWAIPLTVFASYGLYQRLVLGKERKPTPDLWTPFTPVSDAQQQVPVKSVPETQFPQNYVNPQRPFEAESNNTSNK</sequence>